<sequence length="459" mass="51377">MSDRQVRSVRTAAEARELVEARGLTHVKVGMFDIDGVMRGKYMQRDKFFAALKKGFAFCDVVLGWDSKDELYDNVAFTGWHTGYPDAPLRIVPESCREVPFEGDMLLFLAEFEGDAGQLCPRGLLRRVLARAEAQGFDVLGSLEYEFFLFQETPESIREKGYRDLKPLTPDMMGYSMLRSSVHGELYHDLLALAETMDFPIEGLHTETGPGVLEAAIGVDDALNAGDKGALFKTFTKVWAQRRGLMATFMAKWSPDYPGQSGHIHLSLRHRDGDRSAFFDADAADGMSQIQRHFVAGQQRLMPELLAMFAPTINSYTRLIPGFWAPTDATWGVENRTCALRVIPGSETSQRVEYRLGSADANPYLALAAAIGSGLYGIEQGLEPEAPITGNAYELEHPASLALPRTLGEAAGRLRDSRAARELFGDAFVEHFAATREWEERQFRRHITDWELARYFEII</sequence>
<evidence type="ECO:0000256" key="3">
    <source>
        <dbReference type="ARBA" id="ARBA00022741"/>
    </source>
</evidence>
<dbReference type="GO" id="GO:0006542">
    <property type="term" value="P:glutamine biosynthetic process"/>
    <property type="evidence" value="ECO:0007669"/>
    <property type="project" value="InterPro"/>
</dbReference>
<dbReference type="InterPro" id="IPR036651">
    <property type="entry name" value="Gln_synt_N_sf"/>
</dbReference>
<dbReference type="Pfam" id="PF00120">
    <property type="entry name" value="Gln-synt_C"/>
    <property type="match status" value="1"/>
</dbReference>
<dbReference type="FunFam" id="3.30.590.10:FF:000005">
    <property type="entry name" value="Probable glutamine synthetase"/>
    <property type="match status" value="1"/>
</dbReference>
<dbReference type="AlphaFoldDB" id="A0AB74U6N0"/>
<proteinExistence type="inferred from homology"/>
<evidence type="ECO:0000256" key="6">
    <source>
        <dbReference type="RuleBase" id="RU000384"/>
    </source>
</evidence>
<dbReference type="GO" id="GO:0042402">
    <property type="term" value="P:biogenic amine catabolic process"/>
    <property type="evidence" value="ECO:0007669"/>
    <property type="project" value="UniProtKB-ARBA"/>
</dbReference>
<gene>
    <name evidence="8" type="ORF">ABV408_19025</name>
</gene>
<keyword evidence="4" id="KW-0067">ATP-binding</keyword>
<dbReference type="EMBL" id="CP159578">
    <property type="protein sequence ID" value="XCJ79511.1"/>
    <property type="molecule type" value="Genomic_DNA"/>
</dbReference>
<dbReference type="PANTHER" id="PTHR43785">
    <property type="entry name" value="GAMMA-GLUTAMYLPUTRESCINE SYNTHETASE"/>
    <property type="match status" value="1"/>
</dbReference>
<dbReference type="Gene3D" id="3.30.590.10">
    <property type="entry name" value="Glutamine synthetase/guanido kinase, catalytic domain"/>
    <property type="match status" value="1"/>
</dbReference>
<dbReference type="GO" id="GO:0005524">
    <property type="term" value="F:ATP binding"/>
    <property type="evidence" value="ECO:0007669"/>
    <property type="project" value="UniProtKB-KW"/>
</dbReference>
<dbReference type="GO" id="GO:0004356">
    <property type="term" value="F:glutamine synthetase activity"/>
    <property type="evidence" value="ECO:0007669"/>
    <property type="project" value="InterPro"/>
</dbReference>
<dbReference type="SUPFAM" id="SSF54368">
    <property type="entry name" value="Glutamine synthetase, N-terminal domain"/>
    <property type="match status" value="1"/>
</dbReference>
<dbReference type="SUPFAM" id="SSF55931">
    <property type="entry name" value="Glutamine synthetase/guanido kinase"/>
    <property type="match status" value="1"/>
</dbReference>
<name>A0AB74U6N0_9GAMM</name>
<feature type="domain" description="GS catalytic" evidence="7">
    <location>
        <begin position="121"/>
        <end position="459"/>
    </location>
</feature>
<keyword evidence="3" id="KW-0547">Nucleotide-binding</keyword>
<dbReference type="GO" id="GO:0006576">
    <property type="term" value="P:biogenic amine metabolic process"/>
    <property type="evidence" value="ECO:0007669"/>
    <property type="project" value="UniProtKB-ARBA"/>
</dbReference>
<dbReference type="SMART" id="SM01230">
    <property type="entry name" value="Gln-synt_C"/>
    <property type="match status" value="1"/>
</dbReference>
<evidence type="ECO:0000256" key="1">
    <source>
        <dbReference type="ARBA" id="ARBA00009897"/>
    </source>
</evidence>
<dbReference type="RefSeq" id="WP_353980440.1">
    <property type="nucleotide sequence ID" value="NZ_CP159578.1"/>
</dbReference>
<protein>
    <submittedName>
        <fullName evidence="8">Glutamine synthetase</fullName>
    </submittedName>
</protein>
<dbReference type="InterPro" id="IPR008146">
    <property type="entry name" value="Gln_synth_cat_dom"/>
</dbReference>
<dbReference type="InterPro" id="IPR014746">
    <property type="entry name" value="Gln_synth/guanido_kin_cat_dom"/>
</dbReference>
<organism evidence="8">
    <name type="scientific">Salinicola endophyticus</name>
    <dbReference type="NCBI Taxonomy" id="1949083"/>
    <lineage>
        <taxon>Bacteria</taxon>
        <taxon>Pseudomonadati</taxon>
        <taxon>Pseudomonadota</taxon>
        <taxon>Gammaproteobacteria</taxon>
        <taxon>Oceanospirillales</taxon>
        <taxon>Halomonadaceae</taxon>
        <taxon>Salinicola</taxon>
    </lineage>
</organism>
<dbReference type="PROSITE" id="PS51987">
    <property type="entry name" value="GS_CATALYTIC"/>
    <property type="match status" value="1"/>
</dbReference>
<evidence type="ECO:0000259" key="7">
    <source>
        <dbReference type="PROSITE" id="PS51987"/>
    </source>
</evidence>
<keyword evidence="2" id="KW-0436">Ligase</keyword>
<reference evidence="8" key="1">
    <citation type="submission" date="2024-06" db="EMBL/GenBank/DDBJ databases">
        <title>Complete genome of Salinicola endophyticus HNIBRBA4755.</title>
        <authorList>
            <person name="Shin S.Y."/>
            <person name="Kang H."/>
            <person name="Song J."/>
        </authorList>
    </citation>
    <scope>NUCLEOTIDE SEQUENCE</scope>
    <source>
        <strain evidence="8">HNIBRBA4755</strain>
    </source>
</reference>
<dbReference type="PANTHER" id="PTHR43785:SF12">
    <property type="entry name" value="TYPE-1 GLUTAMINE SYNTHETASE 2"/>
    <property type="match status" value="1"/>
</dbReference>
<accession>A0AB74U6N0</accession>
<evidence type="ECO:0000313" key="8">
    <source>
        <dbReference type="EMBL" id="XCJ79511.1"/>
    </source>
</evidence>
<evidence type="ECO:0000256" key="4">
    <source>
        <dbReference type="ARBA" id="ARBA00022840"/>
    </source>
</evidence>
<comment type="similarity">
    <text evidence="1 5 6">Belongs to the glutamine synthetase family.</text>
</comment>
<evidence type="ECO:0000256" key="5">
    <source>
        <dbReference type="PROSITE-ProRule" id="PRU01331"/>
    </source>
</evidence>
<evidence type="ECO:0000256" key="2">
    <source>
        <dbReference type="ARBA" id="ARBA00022598"/>
    </source>
</evidence>